<dbReference type="PANTHER" id="PTHR30487:SF0">
    <property type="entry name" value="PREPILIN LEADER PEPTIDASE_N-METHYLTRANSFERASE-RELATED"/>
    <property type="match status" value="1"/>
</dbReference>
<dbReference type="PANTHER" id="PTHR30487">
    <property type="entry name" value="TYPE 4 PREPILIN-LIKE PROTEINS LEADER PEPTIDE-PROCESSING ENZYME"/>
    <property type="match status" value="1"/>
</dbReference>
<keyword evidence="2" id="KW-1133">Transmembrane helix</keyword>
<keyword evidence="4" id="KW-0808">Transferase</keyword>
<proteinExistence type="inferred from homology"/>
<evidence type="ECO:0000259" key="3">
    <source>
        <dbReference type="Pfam" id="PF01478"/>
    </source>
</evidence>
<feature type="transmembrane region" description="Helical" evidence="2">
    <location>
        <begin position="65"/>
        <end position="86"/>
    </location>
</feature>
<feature type="domain" description="Prepilin type IV endopeptidase peptidase" evidence="3">
    <location>
        <begin position="72"/>
        <end position="177"/>
    </location>
</feature>
<evidence type="ECO:0000313" key="4">
    <source>
        <dbReference type="EMBL" id="TQI93962.1"/>
    </source>
</evidence>
<organism evidence="4 5">
    <name type="scientific">Amycolatopsis cihanbeyliensis</name>
    <dbReference type="NCBI Taxonomy" id="1128664"/>
    <lineage>
        <taxon>Bacteria</taxon>
        <taxon>Bacillati</taxon>
        <taxon>Actinomycetota</taxon>
        <taxon>Actinomycetes</taxon>
        <taxon>Pseudonocardiales</taxon>
        <taxon>Pseudonocardiaceae</taxon>
        <taxon>Amycolatopsis</taxon>
    </lineage>
</organism>
<reference evidence="4 5" key="1">
    <citation type="submission" date="2019-06" db="EMBL/GenBank/DDBJ databases">
        <title>Sequencing the genomes of 1000 actinobacteria strains.</title>
        <authorList>
            <person name="Klenk H.-P."/>
        </authorList>
    </citation>
    <scope>NUCLEOTIDE SEQUENCE [LARGE SCALE GENOMIC DNA]</scope>
    <source>
        <strain evidence="4 5">DSM 45679</strain>
    </source>
</reference>
<dbReference type="GO" id="GO:0005886">
    <property type="term" value="C:plasma membrane"/>
    <property type="evidence" value="ECO:0007669"/>
    <property type="project" value="TreeGrafter"/>
</dbReference>
<feature type="transmembrane region" description="Helical" evidence="2">
    <location>
        <begin position="6"/>
        <end position="28"/>
    </location>
</feature>
<comment type="similarity">
    <text evidence="1">Belongs to the peptidase A24 family.</text>
</comment>
<dbReference type="GO" id="GO:0008168">
    <property type="term" value="F:methyltransferase activity"/>
    <property type="evidence" value="ECO:0007669"/>
    <property type="project" value="UniProtKB-KW"/>
</dbReference>
<dbReference type="GO" id="GO:0032259">
    <property type="term" value="P:methylation"/>
    <property type="evidence" value="ECO:0007669"/>
    <property type="project" value="UniProtKB-KW"/>
</dbReference>
<gene>
    <name evidence="4" type="ORF">FB471_6108</name>
</gene>
<keyword evidence="5" id="KW-1185">Reference proteome</keyword>
<dbReference type="EMBL" id="VFML01000002">
    <property type="protein sequence ID" value="TQI93962.1"/>
    <property type="molecule type" value="Genomic_DNA"/>
</dbReference>
<keyword evidence="2" id="KW-0812">Transmembrane</keyword>
<feature type="transmembrane region" description="Helical" evidence="2">
    <location>
        <begin position="40"/>
        <end position="59"/>
    </location>
</feature>
<dbReference type="Proteomes" id="UP000320876">
    <property type="component" value="Unassembled WGS sequence"/>
</dbReference>
<name>A0A542CT08_AMYCI</name>
<dbReference type="GO" id="GO:0004190">
    <property type="term" value="F:aspartic-type endopeptidase activity"/>
    <property type="evidence" value="ECO:0007669"/>
    <property type="project" value="InterPro"/>
</dbReference>
<comment type="caution">
    <text evidence="4">The sequence shown here is derived from an EMBL/GenBank/DDBJ whole genome shotgun (WGS) entry which is preliminary data.</text>
</comment>
<evidence type="ECO:0000256" key="1">
    <source>
        <dbReference type="ARBA" id="ARBA00005801"/>
    </source>
</evidence>
<evidence type="ECO:0000256" key="2">
    <source>
        <dbReference type="SAM" id="Phobius"/>
    </source>
</evidence>
<sequence>MLVGMGLVVMLLFAAAGAGAGLTGWWLLGRARPPAATPAASCALATALLAAVVAGRWWGQAWPDWWLPVPLVLTAFGVPLALADLAHRRLPDVLTLPLYAAVGLALGIAATAAPDAALATSALLGALVFGGAHLLMHLAAPRALGAGDVKLAGSLGAVLGVGGWAVLVLAACLSAVAAASMAAVARLSRAGRWRDGVPHGPGLIAAAWLVTVFPGTGWEVPVGS</sequence>
<keyword evidence="2" id="KW-0472">Membrane</keyword>
<feature type="transmembrane region" description="Helical" evidence="2">
    <location>
        <begin position="118"/>
        <end position="139"/>
    </location>
</feature>
<accession>A0A542CT08</accession>
<dbReference type="InterPro" id="IPR000045">
    <property type="entry name" value="Prepilin_IV_endopep_pep"/>
</dbReference>
<dbReference type="GO" id="GO:0006465">
    <property type="term" value="P:signal peptide processing"/>
    <property type="evidence" value="ECO:0007669"/>
    <property type="project" value="TreeGrafter"/>
</dbReference>
<evidence type="ECO:0000313" key="5">
    <source>
        <dbReference type="Proteomes" id="UP000320876"/>
    </source>
</evidence>
<dbReference type="AlphaFoldDB" id="A0A542CT08"/>
<feature type="transmembrane region" description="Helical" evidence="2">
    <location>
        <begin position="93"/>
        <end position="112"/>
    </location>
</feature>
<protein>
    <submittedName>
        <fullName evidence="4">Leader peptidase (Prepilin peptidase)/N-methyltransferase</fullName>
    </submittedName>
</protein>
<keyword evidence="4" id="KW-0489">Methyltransferase</keyword>
<feature type="transmembrane region" description="Helical" evidence="2">
    <location>
        <begin position="151"/>
        <end position="184"/>
    </location>
</feature>
<dbReference type="Pfam" id="PF01478">
    <property type="entry name" value="Peptidase_A24"/>
    <property type="match status" value="1"/>
</dbReference>
<dbReference type="Gene3D" id="1.20.120.1220">
    <property type="match status" value="1"/>
</dbReference>
<dbReference type="InterPro" id="IPR050882">
    <property type="entry name" value="Prepilin_peptidase/N-MTase"/>
</dbReference>